<gene>
    <name evidence="1" type="ORF">BK138_30185</name>
</gene>
<dbReference type="STRING" id="297318.BK138_30185"/>
<protein>
    <submittedName>
        <fullName evidence="1">Uncharacterized protein</fullName>
    </submittedName>
</protein>
<proteinExistence type="predicted"/>
<dbReference type="Proteomes" id="UP000187172">
    <property type="component" value="Unassembled WGS sequence"/>
</dbReference>
<dbReference type="RefSeq" id="WP_076175426.1">
    <property type="nucleotide sequence ID" value="NZ_MRTP01000014.1"/>
</dbReference>
<dbReference type="AlphaFoldDB" id="A0A1R1ECE5"/>
<evidence type="ECO:0000313" key="2">
    <source>
        <dbReference type="Proteomes" id="UP000187172"/>
    </source>
</evidence>
<accession>A0A1R1ECE5</accession>
<comment type="caution">
    <text evidence="1">The sequence shown here is derived from an EMBL/GenBank/DDBJ whole genome shotgun (WGS) entry which is preliminary data.</text>
</comment>
<reference evidence="1 2" key="1">
    <citation type="submission" date="2016-11" db="EMBL/GenBank/DDBJ databases">
        <title>Paenibacillus species isolates.</title>
        <authorList>
            <person name="Beno S.M."/>
        </authorList>
    </citation>
    <scope>NUCLEOTIDE SEQUENCE [LARGE SCALE GENOMIC DNA]</scope>
    <source>
        <strain evidence="1 2">FSL R5-0378</strain>
    </source>
</reference>
<dbReference type="EMBL" id="MRTP01000014">
    <property type="protein sequence ID" value="OMF49461.1"/>
    <property type="molecule type" value="Genomic_DNA"/>
</dbReference>
<evidence type="ECO:0000313" key="1">
    <source>
        <dbReference type="EMBL" id="OMF49461.1"/>
    </source>
</evidence>
<name>A0A1R1ECE5_9BACL</name>
<sequence>MYQRKFRMELSSSTFSDPVEESLTNCFSQFMDCVEHSLWKKYLDKYPEAKDIDLINHYLEFHLDCEELKALDEIDVPPRVVVELLDNILTSKINELLLVPIQQLEEKPESEIPSVTFQEYLDTVKKVDLDLYVIGISLETELEVQPEFEKKPLYFVLYRLRSNLLYSIDDRMYSMKYIEKSMDNFKREFEKILLDQVLYNNIALLTDEHIQHISIDCQNTLIHSFSSELRSGRTLEAGNEIYKEVSQKIRETVELGNITDEYRKRLKHLIKEGLNETKLRSWAYSYWVDFYEYVSSIVKPNHDINHIEKQLFQFVHQAIVRALLEHGNHEEILKTAYNNLYAERTEDLFKWMSEEWLKFVNYTVCLRVKNLTASEFSRLSLKDVEFKSRELFESWQYELPIQKKRERPLILRSSTDEQNKDVWALVHNVRAAARDTDMACEMAMEKLTSCLSLIYFFSSRDNEQRFDIANTFVSYNHKFDLLSTGVTGKEMLSVPRSIDDVDPGLIDILVRFHDNDQGWKNNLMGAVTHFESFFRSFDVNEQMRSLESVISSLFNSRDHRLMAAASSVFIAGVNYRGSDVTFRNMRVWLYEDFLEFFMLCDYPGRIALKERVVERFKVFCKNIFVTIFLNFVSQNYKGNGKIEDLVGWLLFVYPNDRPIREGEQDQ</sequence>
<keyword evidence="2" id="KW-1185">Reference proteome</keyword>
<organism evidence="1 2">
    <name type="scientific">Paenibacillus rhizosphaerae</name>
    <dbReference type="NCBI Taxonomy" id="297318"/>
    <lineage>
        <taxon>Bacteria</taxon>
        <taxon>Bacillati</taxon>
        <taxon>Bacillota</taxon>
        <taxon>Bacilli</taxon>
        <taxon>Bacillales</taxon>
        <taxon>Paenibacillaceae</taxon>
        <taxon>Paenibacillus</taxon>
    </lineage>
</organism>